<protein>
    <recommendedName>
        <fullName evidence="3">Calcineurin-like phosphoesterase domain-containing protein</fullName>
    </recommendedName>
</protein>
<gene>
    <name evidence="1" type="ORF">TL16_g06759</name>
</gene>
<evidence type="ECO:0000313" key="1">
    <source>
        <dbReference type="EMBL" id="GMH75427.1"/>
    </source>
</evidence>
<sequence>MQLSKITCQVVSFSLKTNFFPPLPSSTKISSTPLSLQNIIVLGDLHMEDDMSNHDLACSQILKFLQSFPSSTLPNPSTPCGSLSMNELELLLSSKKTSLPPHLLSTSLISLGDLGRKEIRHLPGDAGTSLSFEMGRDYLKQFGVDYKLVAGNHDLEGMDEFETDSEVRIITERKSCDEH</sequence>
<accession>A0A9W7ATW7</accession>
<dbReference type="Proteomes" id="UP001162640">
    <property type="component" value="Unassembled WGS sequence"/>
</dbReference>
<dbReference type="EMBL" id="BLQM01000208">
    <property type="protein sequence ID" value="GMH75427.1"/>
    <property type="molecule type" value="Genomic_DNA"/>
</dbReference>
<name>A0A9W7ATW7_9STRA</name>
<proteinExistence type="predicted"/>
<dbReference type="AlphaFoldDB" id="A0A9W7ATW7"/>
<comment type="caution">
    <text evidence="1">The sequence shown here is derived from an EMBL/GenBank/DDBJ whole genome shotgun (WGS) entry which is preliminary data.</text>
</comment>
<reference evidence="2" key="1">
    <citation type="journal article" date="2023" name="Commun. Biol.">
        <title>Genome analysis of Parmales, the sister group of diatoms, reveals the evolutionary specialization of diatoms from phago-mixotrophs to photoautotrophs.</title>
        <authorList>
            <person name="Ban H."/>
            <person name="Sato S."/>
            <person name="Yoshikawa S."/>
            <person name="Yamada K."/>
            <person name="Nakamura Y."/>
            <person name="Ichinomiya M."/>
            <person name="Sato N."/>
            <person name="Blanc-Mathieu R."/>
            <person name="Endo H."/>
            <person name="Kuwata A."/>
            <person name="Ogata H."/>
        </authorList>
    </citation>
    <scope>NUCLEOTIDE SEQUENCE [LARGE SCALE GENOMIC DNA]</scope>
</reference>
<organism evidence="1 2">
    <name type="scientific">Triparma laevis f. inornata</name>
    <dbReference type="NCBI Taxonomy" id="1714386"/>
    <lineage>
        <taxon>Eukaryota</taxon>
        <taxon>Sar</taxon>
        <taxon>Stramenopiles</taxon>
        <taxon>Ochrophyta</taxon>
        <taxon>Bolidophyceae</taxon>
        <taxon>Parmales</taxon>
        <taxon>Triparmaceae</taxon>
        <taxon>Triparma</taxon>
    </lineage>
</organism>
<evidence type="ECO:0000313" key="2">
    <source>
        <dbReference type="Proteomes" id="UP001162640"/>
    </source>
</evidence>
<evidence type="ECO:0008006" key="3">
    <source>
        <dbReference type="Google" id="ProtNLM"/>
    </source>
</evidence>